<name>A0A8T2RKB0_CERRI</name>
<sequence>MCGGIREFEILRSAAFVRTVISQFQQEIKPSGYGYDAEADDTDFPCYISSMNSWIPTLIAEKDCNEKKCSTNWVALPRSLPQWIAQMEQLQLWWRPSLSLSVRSENLINSLETRDLHRIRLRLLDSMQRLPDCAITLESRPKRNLPEAITSFNPSFRL</sequence>
<accession>A0A8T2RKB0</accession>
<gene>
    <name evidence="1" type="ORF">KP509_26G005200</name>
</gene>
<evidence type="ECO:0000313" key="2">
    <source>
        <dbReference type="Proteomes" id="UP000825935"/>
    </source>
</evidence>
<proteinExistence type="predicted"/>
<evidence type="ECO:0000313" key="1">
    <source>
        <dbReference type="EMBL" id="KAH7296028.1"/>
    </source>
</evidence>
<keyword evidence="2" id="KW-1185">Reference proteome</keyword>
<comment type="caution">
    <text evidence="1">The sequence shown here is derived from an EMBL/GenBank/DDBJ whole genome shotgun (WGS) entry which is preliminary data.</text>
</comment>
<dbReference type="EMBL" id="CM035431">
    <property type="protein sequence ID" value="KAH7296028.1"/>
    <property type="molecule type" value="Genomic_DNA"/>
</dbReference>
<dbReference type="Proteomes" id="UP000825935">
    <property type="component" value="Chromosome 26"/>
</dbReference>
<organism evidence="1 2">
    <name type="scientific">Ceratopteris richardii</name>
    <name type="common">Triangle waterfern</name>
    <dbReference type="NCBI Taxonomy" id="49495"/>
    <lineage>
        <taxon>Eukaryota</taxon>
        <taxon>Viridiplantae</taxon>
        <taxon>Streptophyta</taxon>
        <taxon>Embryophyta</taxon>
        <taxon>Tracheophyta</taxon>
        <taxon>Polypodiopsida</taxon>
        <taxon>Polypodiidae</taxon>
        <taxon>Polypodiales</taxon>
        <taxon>Pteridineae</taxon>
        <taxon>Pteridaceae</taxon>
        <taxon>Parkerioideae</taxon>
        <taxon>Ceratopteris</taxon>
    </lineage>
</organism>
<reference evidence="1" key="1">
    <citation type="submission" date="2021-08" db="EMBL/GenBank/DDBJ databases">
        <title>WGS assembly of Ceratopteris richardii.</title>
        <authorList>
            <person name="Marchant D.B."/>
            <person name="Chen G."/>
            <person name="Jenkins J."/>
            <person name="Shu S."/>
            <person name="Leebens-Mack J."/>
            <person name="Grimwood J."/>
            <person name="Schmutz J."/>
            <person name="Soltis P."/>
            <person name="Soltis D."/>
            <person name="Chen Z.-H."/>
        </authorList>
    </citation>
    <scope>NUCLEOTIDE SEQUENCE</scope>
    <source>
        <strain evidence="1">Whitten #5841</strain>
        <tissue evidence="1">Leaf</tissue>
    </source>
</reference>
<dbReference type="AlphaFoldDB" id="A0A8T2RKB0"/>
<protein>
    <submittedName>
        <fullName evidence="1">Uncharacterized protein</fullName>
    </submittedName>
</protein>